<gene>
    <name evidence="1" type="ORF">A2290_07445</name>
</gene>
<accession>A0A1F4S387</accession>
<comment type="caution">
    <text evidence="1">The sequence shown here is derived from an EMBL/GenBank/DDBJ whole genome shotgun (WGS) entry which is preliminary data.</text>
</comment>
<evidence type="ECO:0000313" key="2">
    <source>
        <dbReference type="Proteomes" id="UP000177905"/>
    </source>
</evidence>
<dbReference type="Proteomes" id="UP000177905">
    <property type="component" value="Unassembled WGS sequence"/>
</dbReference>
<organism evidence="1 2">
    <name type="scientific">candidate division WOR-1 bacterium RIFOXYB2_FULL_36_35</name>
    <dbReference type="NCBI Taxonomy" id="1802578"/>
    <lineage>
        <taxon>Bacteria</taxon>
        <taxon>Bacillati</taxon>
        <taxon>Saganbacteria</taxon>
    </lineage>
</organism>
<protein>
    <recommendedName>
        <fullName evidence="3">3D domain-containing protein</fullName>
    </recommendedName>
</protein>
<reference evidence="1 2" key="1">
    <citation type="journal article" date="2016" name="Nat. Commun.">
        <title>Thousands of microbial genomes shed light on interconnected biogeochemical processes in an aquifer system.</title>
        <authorList>
            <person name="Anantharaman K."/>
            <person name="Brown C.T."/>
            <person name="Hug L.A."/>
            <person name="Sharon I."/>
            <person name="Castelle C.J."/>
            <person name="Probst A.J."/>
            <person name="Thomas B.C."/>
            <person name="Singh A."/>
            <person name="Wilkins M.J."/>
            <person name="Karaoz U."/>
            <person name="Brodie E.L."/>
            <person name="Williams K.H."/>
            <person name="Hubbard S.S."/>
            <person name="Banfield J.F."/>
        </authorList>
    </citation>
    <scope>NUCLEOTIDE SEQUENCE [LARGE SCALE GENOMIC DNA]</scope>
</reference>
<evidence type="ECO:0008006" key="3">
    <source>
        <dbReference type="Google" id="ProtNLM"/>
    </source>
</evidence>
<dbReference type="AlphaFoldDB" id="A0A1F4S387"/>
<name>A0A1F4S387_UNCSA</name>
<proteinExistence type="predicted"/>
<dbReference type="EMBL" id="MEUA01000028">
    <property type="protein sequence ID" value="OGC14915.1"/>
    <property type="molecule type" value="Genomic_DNA"/>
</dbReference>
<evidence type="ECO:0000313" key="1">
    <source>
        <dbReference type="EMBL" id="OGC14915.1"/>
    </source>
</evidence>
<sequence>MFFLLLFYSTGLSENTNIKNEVPRHFTVKVLTTSYWAHKGSDYGCYRRVAKNQKRIGNFVALNFLPGGSIVMIPALFKTTTFEVADTFGGSGFGYFKGEKYWKVDILKNKNEWHENIDYPIDLYVVKFNEKGPVKNKTVKNNALSILQKIKANNK</sequence>